<dbReference type="SUPFAM" id="SSF81296">
    <property type="entry name" value="E set domains"/>
    <property type="match status" value="7"/>
</dbReference>
<dbReference type="Proteomes" id="UP001229346">
    <property type="component" value="Unassembled WGS sequence"/>
</dbReference>
<dbReference type="CDD" id="cd00198">
    <property type="entry name" value="vWFA"/>
    <property type="match status" value="1"/>
</dbReference>
<dbReference type="SMART" id="SM00429">
    <property type="entry name" value="IPT"/>
    <property type="match status" value="7"/>
</dbReference>
<evidence type="ECO:0000313" key="4">
    <source>
        <dbReference type="Proteomes" id="UP001229346"/>
    </source>
</evidence>
<dbReference type="Gene3D" id="3.40.50.410">
    <property type="entry name" value="von Willebrand factor, type A domain"/>
    <property type="match status" value="1"/>
</dbReference>
<dbReference type="Pfam" id="PF01833">
    <property type="entry name" value="TIG"/>
    <property type="match status" value="7"/>
</dbReference>
<evidence type="ECO:0000256" key="1">
    <source>
        <dbReference type="SAM" id="SignalP"/>
    </source>
</evidence>
<dbReference type="PROSITE" id="PS50234">
    <property type="entry name" value="VWFA"/>
    <property type="match status" value="1"/>
</dbReference>
<feature type="signal peptide" evidence="1">
    <location>
        <begin position="1"/>
        <end position="28"/>
    </location>
</feature>
<comment type="caution">
    <text evidence="3">The sequence shown here is derived from an EMBL/GenBank/DDBJ whole genome shotgun (WGS) entry which is preliminary data.</text>
</comment>
<dbReference type="RefSeq" id="WP_307208628.1">
    <property type="nucleotide sequence ID" value="NZ_JAUSSU010000021.1"/>
</dbReference>
<dbReference type="InterPro" id="IPR031148">
    <property type="entry name" value="Plexin"/>
</dbReference>
<accession>A0ABT9UBD6</accession>
<dbReference type="InterPro" id="IPR002035">
    <property type="entry name" value="VWF_A"/>
</dbReference>
<keyword evidence="4" id="KW-1185">Reference proteome</keyword>
<dbReference type="Gene3D" id="2.60.40.10">
    <property type="entry name" value="Immunoglobulins"/>
    <property type="match status" value="7"/>
</dbReference>
<feature type="chain" id="PRO_5045762775" evidence="1">
    <location>
        <begin position="29"/>
        <end position="964"/>
    </location>
</feature>
<dbReference type="Pfam" id="PF00092">
    <property type="entry name" value="VWA"/>
    <property type="match status" value="1"/>
</dbReference>
<dbReference type="SMART" id="SM00327">
    <property type="entry name" value="VWA"/>
    <property type="match status" value="1"/>
</dbReference>
<evidence type="ECO:0000313" key="3">
    <source>
        <dbReference type="EMBL" id="MDQ0116562.1"/>
    </source>
</evidence>
<dbReference type="InterPro" id="IPR002909">
    <property type="entry name" value="IPT_dom"/>
</dbReference>
<dbReference type="SUPFAM" id="SSF53300">
    <property type="entry name" value="vWA-like"/>
    <property type="match status" value="1"/>
</dbReference>
<protein>
    <submittedName>
        <fullName evidence="3">Uncharacterized protein YegL</fullName>
    </submittedName>
</protein>
<organism evidence="3 4">
    <name type="scientific">Paenibacillus harenae</name>
    <dbReference type="NCBI Taxonomy" id="306543"/>
    <lineage>
        <taxon>Bacteria</taxon>
        <taxon>Bacillati</taxon>
        <taxon>Bacillota</taxon>
        <taxon>Bacilli</taxon>
        <taxon>Bacillales</taxon>
        <taxon>Paenibacillaceae</taxon>
        <taxon>Paenibacillus</taxon>
    </lineage>
</organism>
<dbReference type="InterPro" id="IPR014756">
    <property type="entry name" value="Ig_E-set"/>
</dbReference>
<name>A0ABT9UBD6_PAEHA</name>
<dbReference type="PANTHER" id="PTHR22625">
    <property type="entry name" value="PLEXIN"/>
    <property type="match status" value="1"/>
</dbReference>
<gene>
    <name evidence="3" type="ORF">J2T15_006043</name>
</gene>
<proteinExistence type="predicted"/>
<evidence type="ECO:0000259" key="2">
    <source>
        <dbReference type="PROSITE" id="PS50234"/>
    </source>
</evidence>
<dbReference type="EMBL" id="JAUSSU010000021">
    <property type="protein sequence ID" value="MDQ0116562.1"/>
    <property type="molecule type" value="Genomic_DNA"/>
</dbReference>
<dbReference type="InterPro" id="IPR036465">
    <property type="entry name" value="vWFA_dom_sf"/>
</dbReference>
<dbReference type="CDD" id="cd00102">
    <property type="entry name" value="IPT"/>
    <property type="match status" value="6"/>
</dbReference>
<dbReference type="PANTHER" id="PTHR22625:SF70">
    <property type="entry name" value="PLEXIN A, ISOFORM A"/>
    <property type="match status" value="1"/>
</dbReference>
<dbReference type="InterPro" id="IPR013783">
    <property type="entry name" value="Ig-like_fold"/>
</dbReference>
<reference evidence="3 4" key="1">
    <citation type="submission" date="2023-07" db="EMBL/GenBank/DDBJ databases">
        <title>Sorghum-associated microbial communities from plants grown in Nebraska, USA.</title>
        <authorList>
            <person name="Schachtman D."/>
        </authorList>
    </citation>
    <scope>NUCLEOTIDE SEQUENCE [LARGE SCALE GENOMIC DNA]</scope>
    <source>
        <strain evidence="3 4">CC482</strain>
    </source>
</reference>
<keyword evidence="1" id="KW-0732">Signal</keyword>
<feature type="domain" description="VWFA" evidence="2">
    <location>
        <begin position="70"/>
        <end position="259"/>
    </location>
</feature>
<sequence length="964" mass="100382">MKKRQKMIAAIMSVVLVMCGMLAPVASAATADYVSITKTVTPTSITVLEESEVNLAIKGTPPVNVIVPNDVILIIDKSGSMSPTYAPNNGDDKMTNAKEAAKGFIDLMDLTKHRVGIVDFSSTNMISSYPLSTDKTAVKDYISAINSNGGTATGDAVSVATGMLADHRPEAQPVIVILTDGDATEPKGTAYEYAKQKAAEAKEAGIVFYTIALLNTNDNPDTSGPNTLLKEMSTTAAHHHFVLGSTGLSEIYAAIVKEIGQASAYDVVVKDVIDPNFELVPGSADTNIPKPTINGNELTWSFQELKNSELNFTYKIRPVSKTKTGTFPVSTADSIITYKDYAGAQRTKLIASTNVTVKLPAPVITSIVEPVGHPNGGETVTINGNYFVEGATVTFGAVAATNVKIVSSTQITATVPAAAQGTVSVMVTNPDNQKAITNYQYKADPIVTSYTPDNGPLSGGTTVMINGNYFMQGASVKFGENAAKIVSNSSETYLKVYTPAALVPGLVSLTITNPDGTTVTVADAFRYNEPPKTDPVLTSILPETGLVTGGEVAYIEGEYLTGDMKVYIGGKEAATTFLSDSRLKVIVPAGDTPGQVDVSVVDANGNTLTLPAAYTYTAIQHPVPTITSVSPNQGLISGGTIVYITGTNFVNGTTKVLVGDKTADSSYMSATRLKVTIPAGDAAGFVDVKVANEDQVAVAAQAFEYTLPVIVPITITSITPNTGVTTGGNVVYIDGTNFSSGAKATFGTVNATTAYVSATRLKVTVPAVATEGYVDVTVTSLDGATATLPQGYEYTALVPTITSLSADHANKAGGEVIYVYGTNFDSSITVSINGVSAKVVYLSTTSVKVTVPASATTGVVPLVVTLSNGYTASINFTYDNGPAIPGPTITSLSVTSGSPGSVFYITGTNFSSTSKVYFGSTQVTRSYISSTRLKVTIPQGSGTYNVTVVNSDGQVSNIVVFTVN</sequence>